<protein>
    <recommendedName>
        <fullName evidence="5">RING-type domain-containing protein</fullName>
    </recommendedName>
</protein>
<dbReference type="PANTHER" id="PTHR47358">
    <property type="entry name" value="E3 UBIQUITIN-PROTEIN LIGASE HOS1"/>
    <property type="match status" value="1"/>
</dbReference>
<evidence type="ECO:0000313" key="7">
    <source>
        <dbReference type="Proteomes" id="UP000230069"/>
    </source>
</evidence>
<dbReference type="InterPro" id="IPR013083">
    <property type="entry name" value="Znf_RING/FYVE/PHD"/>
</dbReference>
<dbReference type="GO" id="GO:0016567">
    <property type="term" value="P:protein ubiquitination"/>
    <property type="evidence" value="ECO:0007669"/>
    <property type="project" value="InterPro"/>
</dbReference>
<dbReference type="FunCoup" id="A0A2G5DH04">
    <property type="interactions" value="2848"/>
</dbReference>
<dbReference type="GO" id="GO:0004842">
    <property type="term" value="F:ubiquitin-protein transferase activity"/>
    <property type="evidence" value="ECO:0007669"/>
    <property type="project" value="InterPro"/>
</dbReference>
<accession>A0A2G5DH04</accession>
<dbReference type="AlphaFoldDB" id="A0A2G5DH04"/>
<evidence type="ECO:0000256" key="3">
    <source>
        <dbReference type="PROSITE-ProRule" id="PRU00175"/>
    </source>
</evidence>
<dbReference type="InParanoid" id="A0A2G5DH04"/>
<name>A0A2G5DH04_AQUCA</name>
<sequence>MAILNQNGVAHQEGLYSNLLIGPKKEALERLASIDLIDLCNEAKVEHCRATRDLRSCGRFVHHMLTSCGHASLCAECSQRCESCPICRTPMLQNGNKIRLRLYYECMQAGLISKTHDDKSQEKEDGENQIAADVQRLYSMFDVAMENNLVSLICHYITDVCMDESAVSSDPVMSFLLDEVVVKDWCKRAFGNIIEHLRQIYVLGLEEMKSMMSSLLKLSSQLSGISSVLEVLESSIKGTHSAQNDLHSLQDKVLKSKQHLEIMTWCIQHQFVENIKSRHPNHQSWHLLFRERKSAAVKRSWPDLITSLSADSAELNGGTLFIEDALSNLEIEQEYEQEIEVASLATDGSTPSLFDVMINGIAGCYPFKNLKSATDLLFLYGSSDMVVAKKAIFLYYLFDRHWTRPDSDWRKIIDDFAASFNINRHSLLESLIFYLLDDHTDQALQEACSLLPEIAGPATHPKIAQVLLERQNSDAALMVLRWSGLDGLCAFANSEHGRMQLVSLREAVTAVQARVECGLLTEAFMYQRTHHVKAKEEKSKRGSCQVFSIELKGEQETWVDRMEALVTEICCLCIRRNLVDRMIELPWNSDEEKYIHKCLFDYTTGDPSTAFGSLLVVFYLQRFRYIEAYQVHRKLQSLEQDCISKGSTSEEVLSRINSTSQWRAGLVDKSIELLPKSQQQQVKSGNFDIRFPPGTEVECISRSDLAMTHLPNPTSSLPLLLADSSRINSTILLKNTPSFETPHKLGGIASNSYPEPNNYSPSILHRKFLTPGVRGVPTSYKDKLTSTQHGTRDSFILNDVSTSGIHLVTPESSKVPREVNRSSSRVIHSNHLRHDQLEKVPPGRQPNLFANQVAYLSKSPIDQMSTLHYDPQLSKDTVQDLNPIFSGKQSPLDRHRKGVTVSDSMEYSWSNGNGDSAVEGMKMNGGLRWRSDETSEDEEEPSLQRNIGGTSSLIPMMRPRRRVLRR</sequence>
<dbReference type="PROSITE" id="PS50089">
    <property type="entry name" value="ZF_RING_2"/>
    <property type="match status" value="1"/>
</dbReference>
<dbReference type="Gene3D" id="3.30.40.10">
    <property type="entry name" value="Zinc/RING finger domain, C3HC4 (zinc finger)"/>
    <property type="match status" value="1"/>
</dbReference>
<evidence type="ECO:0000259" key="5">
    <source>
        <dbReference type="PROSITE" id="PS50089"/>
    </source>
</evidence>
<gene>
    <name evidence="6" type="ORF">AQUCO_02000164v1</name>
</gene>
<keyword evidence="3" id="KW-0862">Zinc</keyword>
<feature type="region of interest" description="Disordered" evidence="4">
    <location>
        <begin position="927"/>
        <end position="953"/>
    </location>
</feature>
<evidence type="ECO:0000256" key="1">
    <source>
        <dbReference type="ARBA" id="ARBA00004123"/>
    </source>
</evidence>
<feature type="compositionally biased region" description="Polar residues" evidence="4">
    <location>
        <begin position="943"/>
        <end position="953"/>
    </location>
</feature>
<evidence type="ECO:0000313" key="6">
    <source>
        <dbReference type="EMBL" id="PIA42517.1"/>
    </source>
</evidence>
<feature type="domain" description="RING-type" evidence="5">
    <location>
        <begin position="57"/>
        <end position="88"/>
    </location>
</feature>
<dbReference type="InterPro" id="IPR044718">
    <property type="entry name" value="HOS1"/>
</dbReference>
<dbReference type="GO" id="GO:0008270">
    <property type="term" value="F:zinc ion binding"/>
    <property type="evidence" value="ECO:0007669"/>
    <property type="project" value="UniProtKB-KW"/>
</dbReference>
<reference evidence="6 7" key="1">
    <citation type="submission" date="2017-09" db="EMBL/GenBank/DDBJ databases">
        <title>WGS assembly of Aquilegia coerulea Goldsmith.</title>
        <authorList>
            <person name="Hodges S."/>
            <person name="Kramer E."/>
            <person name="Nordborg M."/>
            <person name="Tomkins J."/>
            <person name="Borevitz J."/>
            <person name="Derieg N."/>
            <person name="Yan J."/>
            <person name="Mihaltcheva S."/>
            <person name="Hayes R.D."/>
            <person name="Rokhsar D."/>
        </authorList>
    </citation>
    <scope>NUCLEOTIDE SEQUENCE [LARGE SCALE GENOMIC DNA]</scope>
    <source>
        <strain evidence="7">cv. Goldsmith</strain>
    </source>
</reference>
<dbReference type="GO" id="GO:0005634">
    <property type="term" value="C:nucleus"/>
    <property type="evidence" value="ECO:0007669"/>
    <property type="project" value="UniProtKB-SubCell"/>
</dbReference>
<keyword evidence="2" id="KW-0539">Nucleus</keyword>
<proteinExistence type="predicted"/>
<dbReference type="Proteomes" id="UP000230069">
    <property type="component" value="Unassembled WGS sequence"/>
</dbReference>
<dbReference type="OrthoDB" id="20729at2759"/>
<keyword evidence="7" id="KW-1185">Reference proteome</keyword>
<dbReference type="Pfam" id="PF13934">
    <property type="entry name" value="ELYS"/>
    <property type="match status" value="1"/>
</dbReference>
<dbReference type="InterPro" id="IPR001841">
    <property type="entry name" value="Znf_RING"/>
</dbReference>
<dbReference type="STRING" id="218851.A0A2G5DH04"/>
<keyword evidence="3" id="KW-0863">Zinc-finger</keyword>
<organism evidence="6 7">
    <name type="scientific">Aquilegia coerulea</name>
    <name type="common">Rocky mountain columbine</name>
    <dbReference type="NCBI Taxonomy" id="218851"/>
    <lineage>
        <taxon>Eukaryota</taxon>
        <taxon>Viridiplantae</taxon>
        <taxon>Streptophyta</taxon>
        <taxon>Embryophyta</taxon>
        <taxon>Tracheophyta</taxon>
        <taxon>Spermatophyta</taxon>
        <taxon>Magnoliopsida</taxon>
        <taxon>Ranunculales</taxon>
        <taxon>Ranunculaceae</taxon>
        <taxon>Thalictroideae</taxon>
        <taxon>Aquilegia</taxon>
    </lineage>
</organism>
<keyword evidence="3" id="KW-0479">Metal-binding</keyword>
<evidence type="ECO:0000256" key="4">
    <source>
        <dbReference type="SAM" id="MobiDB-lite"/>
    </source>
</evidence>
<comment type="subcellular location">
    <subcellularLocation>
        <location evidence="1">Nucleus</location>
    </subcellularLocation>
</comment>
<dbReference type="EMBL" id="KZ305037">
    <property type="protein sequence ID" value="PIA42517.1"/>
    <property type="molecule type" value="Genomic_DNA"/>
</dbReference>
<dbReference type="InterPro" id="IPR025151">
    <property type="entry name" value="ELYS_dom"/>
</dbReference>
<evidence type="ECO:0000256" key="2">
    <source>
        <dbReference type="ARBA" id="ARBA00023242"/>
    </source>
</evidence>
<dbReference type="PANTHER" id="PTHR47358:SF2">
    <property type="entry name" value="E3 UBIQUITIN-PROTEIN LIGASE HOS1"/>
    <property type="match status" value="1"/>
</dbReference>